<name>A0A8A1M8B7_AJECA</name>
<dbReference type="Gene3D" id="3.40.630.10">
    <property type="entry name" value="Zn peptidases"/>
    <property type="match status" value="1"/>
</dbReference>
<evidence type="ECO:0000256" key="3">
    <source>
        <dbReference type="ARBA" id="ARBA00022723"/>
    </source>
</evidence>
<evidence type="ECO:0000256" key="2">
    <source>
        <dbReference type="ARBA" id="ARBA00006247"/>
    </source>
</evidence>
<dbReference type="GO" id="GO:0016787">
    <property type="term" value="F:hydrolase activity"/>
    <property type="evidence" value="ECO:0007669"/>
    <property type="project" value="UniProtKB-KW"/>
</dbReference>
<dbReference type="InterPro" id="IPR036264">
    <property type="entry name" value="Bact_exopeptidase_dim_dom"/>
</dbReference>
<dbReference type="SUPFAM" id="SSF53187">
    <property type="entry name" value="Zn-dependent exopeptidases"/>
    <property type="match status" value="1"/>
</dbReference>
<accession>A0A8A1M8B7</accession>
<evidence type="ECO:0000259" key="7">
    <source>
        <dbReference type="Pfam" id="PF07687"/>
    </source>
</evidence>
<proteinExistence type="inferred from homology"/>
<gene>
    <name evidence="8" type="ORF">I7I51_04416</name>
</gene>
<organism evidence="8 9">
    <name type="scientific">Ajellomyces capsulatus</name>
    <name type="common">Darling's disease fungus</name>
    <name type="synonym">Histoplasma capsulatum</name>
    <dbReference type="NCBI Taxonomy" id="5037"/>
    <lineage>
        <taxon>Eukaryota</taxon>
        <taxon>Fungi</taxon>
        <taxon>Dikarya</taxon>
        <taxon>Ascomycota</taxon>
        <taxon>Pezizomycotina</taxon>
        <taxon>Eurotiomycetes</taxon>
        <taxon>Eurotiomycetidae</taxon>
        <taxon>Onygenales</taxon>
        <taxon>Ajellomycetaceae</taxon>
        <taxon>Histoplasma</taxon>
    </lineage>
</organism>
<feature type="chain" id="PRO_5034562197" evidence="6">
    <location>
        <begin position="21"/>
        <end position="437"/>
    </location>
</feature>
<keyword evidence="4" id="KW-0378">Hydrolase</keyword>
<dbReference type="Gene3D" id="3.30.70.360">
    <property type="match status" value="1"/>
</dbReference>
<dbReference type="Pfam" id="PF01546">
    <property type="entry name" value="Peptidase_M20"/>
    <property type="match status" value="1"/>
</dbReference>
<dbReference type="InterPro" id="IPR002933">
    <property type="entry name" value="Peptidase_M20"/>
</dbReference>
<evidence type="ECO:0000313" key="8">
    <source>
        <dbReference type="EMBL" id="QSS62239.1"/>
    </source>
</evidence>
<feature type="domain" description="Peptidase M20 dimerisation" evidence="7">
    <location>
        <begin position="233"/>
        <end position="339"/>
    </location>
</feature>
<feature type="signal peptide" evidence="6">
    <location>
        <begin position="1"/>
        <end position="20"/>
    </location>
</feature>
<dbReference type="PANTHER" id="PTHR43808:SF8">
    <property type="entry name" value="PEPTIDASE M20 DIMERISATION DOMAIN-CONTAINING PROTEIN"/>
    <property type="match status" value="1"/>
</dbReference>
<dbReference type="GO" id="GO:0046872">
    <property type="term" value="F:metal ion binding"/>
    <property type="evidence" value="ECO:0007669"/>
    <property type="project" value="UniProtKB-KW"/>
</dbReference>
<dbReference type="AlphaFoldDB" id="A0A8A1M8B7"/>
<keyword evidence="6" id="KW-0732">Signal</keyword>
<dbReference type="OrthoDB" id="3064516at2759"/>
<dbReference type="PANTHER" id="PTHR43808">
    <property type="entry name" value="ACETYLORNITHINE DEACETYLASE"/>
    <property type="match status" value="1"/>
</dbReference>
<dbReference type="Proteomes" id="UP000663671">
    <property type="component" value="Chromosome 5"/>
</dbReference>
<comment type="cofactor">
    <cofactor evidence="1">
        <name>Zn(2+)</name>
        <dbReference type="ChEBI" id="CHEBI:29105"/>
    </cofactor>
</comment>
<evidence type="ECO:0000256" key="1">
    <source>
        <dbReference type="ARBA" id="ARBA00001947"/>
    </source>
</evidence>
<evidence type="ECO:0000313" key="9">
    <source>
        <dbReference type="Proteomes" id="UP000663671"/>
    </source>
</evidence>
<dbReference type="InterPro" id="IPR011650">
    <property type="entry name" value="Peptidase_M20_dimer"/>
</dbReference>
<sequence>MKLSNLAALLSASTVAPVAAGYVSQDIIRADTMSVAAAAAANAQDEDLLEKIISSSPLLSLHRTICQIESVSSHESAVGEALIKYLGENGFTTEKQIVPVDEDDDSTDKRFNIWAYPEGSPKPKIILTSHIDTVPPHIDYSLQAPEGDFDRANITIKGRGTVDAKASVAAMIIAALGHLKEHPDVPLGLLFVVSEETGGTGMVHFSDSDLNTTPPFFHTLIFGEPTELKLVDGHKGNLRFDVEARGVSAHSGYPWLGHSAISEILPVLERIDKLGDIPVKDGGLPASEKYGRTTLNIGILKGGAAGNVVPESASASVAVRLAAGTIEDAQNIIRKAVADACGGSKNITITFPDSKAYPPVDLDTDVDGFELLTVNYGTDIPKLDIHDEDSDVKVKRYLYGPGTILVAHGVDEALTVGDLEKAVEGYAKLIDAAVRRG</sequence>
<dbReference type="EMBL" id="CP069111">
    <property type="protein sequence ID" value="QSS62239.1"/>
    <property type="molecule type" value="Genomic_DNA"/>
</dbReference>
<protein>
    <submittedName>
        <fullName evidence="8">Peptidase</fullName>
    </submittedName>
</protein>
<dbReference type="InterPro" id="IPR050072">
    <property type="entry name" value="Peptidase_M20A"/>
</dbReference>
<evidence type="ECO:0000256" key="5">
    <source>
        <dbReference type="ARBA" id="ARBA00022833"/>
    </source>
</evidence>
<dbReference type="SUPFAM" id="SSF55031">
    <property type="entry name" value="Bacterial exopeptidase dimerisation domain"/>
    <property type="match status" value="1"/>
</dbReference>
<dbReference type="CDD" id="cd05652">
    <property type="entry name" value="M20_ArgE_DapE-like_fungal"/>
    <property type="match status" value="1"/>
</dbReference>
<evidence type="ECO:0000256" key="4">
    <source>
        <dbReference type="ARBA" id="ARBA00022801"/>
    </source>
</evidence>
<reference evidence="8" key="1">
    <citation type="submission" date="2021-01" db="EMBL/GenBank/DDBJ databases">
        <title>Chromosome-level genome assembly of a human fungal pathogen reveals clustering of transcriptionally co-regulated genes.</title>
        <authorList>
            <person name="Voorhies M."/>
            <person name="Cohen S."/>
            <person name="Shea T.P."/>
            <person name="Petrus S."/>
            <person name="Munoz J.F."/>
            <person name="Poplawski S."/>
            <person name="Goldman W.E."/>
            <person name="Michael T."/>
            <person name="Cuomo C.A."/>
            <person name="Sil A."/>
            <person name="Beyhan S."/>
        </authorList>
    </citation>
    <scope>NUCLEOTIDE SEQUENCE</scope>
    <source>
        <strain evidence="8">WU24</strain>
    </source>
</reference>
<comment type="similarity">
    <text evidence="2">Belongs to the peptidase M20A family.</text>
</comment>
<dbReference type="Pfam" id="PF07687">
    <property type="entry name" value="M20_dimer"/>
    <property type="match status" value="1"/>
</dbReference>
<keyword evidence="5" id="KW-0862">Zinc</keyword>
<evidence type="ECO:0000256" key="6">
    <source>
        <dbReference type="SAM" id="SignalP"/>
    </source>
</evidence>
<keyword evidence="3" id="KW-0479">Metal-binding</keyword>
<dbReference type="VEuPathDB" id="FungiDB:I7I51_04416"/>